<evidence type="ECO:0000256" key="3">
    <source>
        <dbReference type="ARBA" id="ARBA00022839"/>
    </source>
</evidence>
<dbReference type="SUPFAM" id="SSF53098">
    <property type="entry name" value="Ribonuclease H-like"/>
    <property type="match status" value="1"/>
</dbReference>
<dbReference type="InterPro" id="IPR012337">
    <property type="entry name" value="RNaseH-like_sf"/>
</dbReference>
<dbReference type="SMART" id="SM00479">
    <property type="entry name" value="EXOIII"/>
    <property type="match status" value="1"/>
</dbReference>
<keyword evidence="1" id="KW-0540">Nuclease</keyword>
<evidence type="ECO:0000259" key="4">
    <source>
        <dbReference type="SMART" id="SM00479"/>
    </source>
</evidence>
<dbReference type="PANTHER" id="PTHR30231:SF4">
    <property type="entry name" value="PROTEIN NEN2"/>
    <property type="match status" value="1"/>
</dbReference>
<evidence type="ECO:0000313" key="5">
    <source>
        <dbReference type="EMBL" id="QHU17484.1"/>
    </source>
</evidence>
<accession>A0A6C0KMB5</accession>
<keyword evidence="3" id="KW-0269">Exonuclease</keyword>
<dbReference type="Pfam" id="PF00929">
    <property type="entry name" value="RNase_T"/>
    <property type="match status" value="1"/>
</dbReference>
<dbReference type="InterPro" id="IPR036397">
    <property type="entry name" value="RNaseH_sf"/>
</dbReference>
<sequence length="204" mass="23261">MTTNILVFDVETTGLLPRQISNLAECPHILQLSYLVYDGAKIVKKYNTYVRVSEQITITPEITNMTGITREKCNGGVPILDALWTMYADYVMCGCVVAHNIEFDTKMIQVELERHHAPAELRKLMNLGFEKAINIRRYCTMMNSIELCAIKTTGKNKKGEPYEYNKWPRLSELHAHLFGFVPDGLHDAMVDVEACLKCYILMHG</sequence>
<dbReference type="AlphaFoldDB" id="A0A6C0KMB5"/>
<dbReference type="EMBL" id="MN740911">
    <property type="protein sequence ID" value="QHU17484.1"/>
    <property type="molecule type" value="Genomic_DNA"/>
</dbReference>
<organism evidence="5">
    <name type="scientific">viral metagenome</name>
    <dbReference type="NCBI Taxonomy" id="1070528"/>
    <lineage>
        <taxon>unclassified sequences</taxon>
        <taxon>metagenomes</taxon>
        <taxon>organismal metagenomes</taxon>
    </lineage>
</organism>
<evidence type="ECO:0000256" key="2">
    <source>
        <dbReference type="ARBA" id="ARBA00022801"/>
    </source>
</evidence>
<evidence type="ECO:0000256" key="1">
    <source>
        <dbReference type="ARBA" id="ARBA00022722"/>
    </source>
</evidence>
<dbReference type="GO" id="GO:0003676">
    <property type="term" value="F:nucleic acid binding"/>
    <property type="evidence" value="ECO:0007669"/>
    <property type="project" value="InterPro"/>
</dbReference>
<keyword evidence="2" id="KW-0378">Hydrolase</keyword>
<feature type="domain" description="Exonuclease" evidence="4">
    <location>
        <begin position="4"/>
        <end position="204"/>
    </location>
</feature>
<dbReference type="Gene3D" id="3.30.420.10">
    <property type="entry name" value="Ribonuclease H-like superfamily/Ribonuclease H"/>
    <property type="match status" value="1"/>
</dbReference>
<dbReference type="InterPro" id="IPR013520">
    <property type="entry name" value="Ribonucl_H"/>
</dbReference>
<dbReference type="CDD" id="cd06127">
    <property type="entry name" value="DEDDh"/>
    <property type="match status" value="1"/>
</dbReference>
<protein>
    <recommendedName>
        <fullName evidence="4">Exonuclease domain-containing protein</fullName>
    </recommendedName>
</protein>
<dbReference type="GO" id="GO:0008408">
    <property type="term" value="F:3'-5' exonuclease activity"/>
    <property type="evidence" value="ECO:0007669"/>
    <property type="project" value="TreeGrafter"/>
</dbReference>
<name>A0A6C0KMB5_9ZZZZ</name>
<proteinExistence type="predicted"/>
<reference evidence="5" key="1">
    <citation type="journal article" date="2020" name="Nature">
        <title>Giant virus diversity and host interactions through global metagenomics.</title>
        <authorList>
            <person name="Schulz F."/>
            <person name="Roux S."/>
            <person name="Paez-Espino D."/>
            <person name="Jungbluth S."/>
            <person name="Walsh D.A."/>
            <person name="Denef V.J."/>
            <person name="McMahon K.D."/>
            <person name="Konstantinidis K.T."/>
            <person name="Eloe-Fadrosh E.A."/>
            <person name="Kyrpides N.C."/>
            <person name="Woyke T."/>
        </authorList>
    </citation>
    <scope>NUCLEOTIDE SEQUENCE</scope>
    <source>
        <strain evidence="5">GVMAG-S-3300012000-57</strain>
    </source>
</reference>
<dbReference type="PANTHER" id="PTHR30231">
    <property type="entry name" value="DNA POLYMERASE III SUBUNIT EPSILON"/>
    <property type="match status" value="1"/>
</dbReference>